<protein>
    <submittedName>
        <fullName evidence="2">Uncharacterized protein</fullName>
    </submittedName>
</protein>
<keyword evidence="1" id="KW-1133">Transmembrane helix</keyword>
<feature type="transmembrane region" description="Helical" evidence="1">
    <location>
        <begin position="85"/>
        <end position="107"/>
    </location>
</feature>
<dbReference type="EMBL" id="FOOK01000006">
    <property type="protein sequence ID" value="SFF82682.1"/>
    <property type="molecule type" value="Genomic_DNA"/>
</dbReference>
<feature type="transmembrane region" description="Helical" evidence="1">
    <location>
        <begin position="47"/>
        <end position="73"/>
    </location>
</feature>
<dbReference type="RefSeq" id="WP_092036442.1">
    <property type="nucleotide sequence ID" value="NZ_FOOK01000006.1"/>
</dbReference>
<dbReference type="Proteomes" id="UP000198661">
    <property type="component" value="Unassembled WGS sequence"/>
</dbReference>
<reference evidence="2 3" key="1">
    <citation type="submission" date="2016-10" db="EMBL/GenBank/DDBJ databases">
        <authorList>
            <person name="de Groot N.N."/>
        </authorList>
    </citation>
    <scope>NUCLEOTIDE SEQUENCE [LARGE SCALE GENOMIC DNA]</scope>
    <source>
        <strain evidence="2 3">DSM 44945</strain>
    </source>
</reference>
<gene>
    <name evidence="2" type="ORF">SAMN04488025_10632</name>
</gene>
<keyword evidence="1" id="KW-0812">Transmembrane</keyword>
<sequence>MLDPIWSLVIASALGMIGGLIPYKLFVSHLEESSSEEEFSARRQQGYYRYLIRHVSTQAIPILFLLYGMYFILSEGSASTSVTDVTPFLAAVILIIILGNLFPYLMVLPILRDPRTTEQMKNQTKGLYAVGSSLIIAVAIASLGMLILIFTGQV</sequence>
<evidence type="ECO:0000256" key="1">
    <source>
        <dbReference type="SAM" id="Phobius"/>
    </source>
</evidence>
<dbReference type="STRING" id="201973.SAMN04488025_10632"/>
<evidence type="ECO:0000313" key="2">
    <source>
        <dbReference type="EMBL" id="SFF82682.1"/>
    </source>
</evidence>
<organism evidence="2 3">
    <name type="scientific">Planifilum fulgidum</name>
    <dbReference type="NCBI Taxonomy" id="201973"/>
    <lineage>
        <taxon>Bacteria</taxon>
        <taxon>Bacillati</taxon>
        <taxon>Bacillota</taxon>
        <taxon>Bacilli</taxon>
        <taxon>Bacillales</taxon>
        <taxon>Thermoactinomycetaceae</taxon>
        <taxon>Planifilum</taxon>
    </lineage>
</organism>
<keyword evidence="3" id="KW-1185">Reference proteome</keyword>
<accession>A0A1I2LTJ9</accession>
<keyword evidence="1" id="KW-0472">Membrane</keyword>
<evidence type="ECO:0000313" key="3">
    <source>
        <dbReference type="Proteomes" id="UP000198661"/>
    </source>
</evidence>
<feature type="transmembrane region" description="Helical" evidence="1">
    <location>
        <begin position="127"/>
        <end position="150"/>
    </location>
</feature>
<proteinExistence type="predicted"/>
<name>A0A1I2LTJ9_9BACL</name>
<dbReference type="AlphaFoldDB" id="A0A1I2LTJ9"/>
<feature type="transmembrane region" description="Helical" evidence="1">
    <location>
        <begin position="6"/>
        <end position="26"/>
    </location>
</feature>
<dbReference type="OrthoDB" id="2968238at2"/>